<evidence type="ECO:0000313" key="1">
    <source>
        <dbReference type="EMBL" id="KDO03129.1"/>
    </source>
</evidence>
<comment type="caution">
    <text evidence="1">The sequence shown here is derived from an EMBL/GenBank/DDBJ whole genome shotgun (WGS) entry which is preliminary data.</text>
</comment>
<reference evidence="1 2" key="1">
    <citation type="submission" date="2014-02" db="EMBL/GenBank/DDBJ databases">
        <title>Draft genome sequence of Rickettsia buchneri sp. nov. ISO7T.</title>
        <authorList>
            <person name="Felsheim R.F."/>
            <person name="Kurtti T.J."/>
            <person name="Munderloh U.G."/>
        </authorList>
    </citation>
    <scope>NUCLEOTIDE SEQUENCE [LARGE SCALE GENOMIC DNA]</scope>
    <source>
        <strain evidence="1 2">ISO7</strain>
    </source>
</reference>
<accession>A0A8E0WM90</accession>
<organism evidence="1 2">
    <name type="scientific">Rickettsia tamurae subsp. buchneri</name>
    <dbReference type="NCBI Taxonomy" id="1462938"/>
    <lineage>
        <taxon>Bacteria</taxon>
        <taxon>Pseudomonadati</taxon>
        <taxon>Pseudomonadota</taxon>
        <taxon>Alphaproteobacteria</taxon>
        <taxon>Rickettsiales</taxon>
        <taxon>Rickettsiaceae</taxon>
        <taxon>Rickettsieae</taxon>
        <taxon>Rickettsia</taxon>
        <taxon>spotted fever group</taxon>
    </lineage>
</organism>
<keyword evidence="2" id="KW-1185">Reference proteome</keyword>
<evidence type="ECO:0000313" key="2">
    <source>
        <dbReference type="Proteomes" id="UP000027161"/>
    </source>
</evidence>
<sequence length="50" mass="5754">MKNKSKVSNPTIEKVVSEILSQSDPSEIFGKEGIFQEIKKREFRINRGTE</sequence>
<dbReference type="Proteomes" id="UP000027161">
    <property type="component" value="Unassembled WGS sequence"/>
</dbReference>
<dbReference type="AlphaFoldDB" id="A0A8E0WM90"/>
<name>A0A8E0WM90_9RICK</name>
<gene>
    <name evidence="1" type="ORF">REISMN_03280</name>
</gene>
<proteinExistence type="predicted"/>
<dbReference type="RefSeq" id="WP_008579681.1">
    <property type="nucleotide sequence ID" value="NZ_CP113531.1"/>
</dbReference>
<dbReference type="EMBL" id="JFKF01000056">
    <property type="protein sequence ID" value="KDO03129.1"/>
    <property type="molecule type" value="Genomic_DNA"/>
</dbReference>
<protein>
    <submittedName>
        <fullName evidence="1">Uncharacterized protein</fullName>
    </submittedName>
</protein>